<feature type="transmembrane region" description="Helical" evidence="1">
    <location>
        <begin position="153"/>
        <end position="177"/>
    </location>
</feature>
<accession>A0A518I4K8</accession>
<evidence type="ECO:0000313" key="2">
    <source>
        <dbReference type="EMBL" id="QDV48007.1"/>
    </source>
</evidence>
<evidence type="ECO:0008006" key="4">
    <source>
        <dbReference type="Google" id="ProtNLM"/>
    </source>
</evidence>
<feature type="transmembrane region" description="Helical" evidence="1">
    <location>
        <begin position="233"/>
        <end position="254"/>
    </location>
</feature>
<feature type="transmembrane region" description="Helical" evidence="1">
    <location>
        <begin position="41"/>
        <end position="64"/>
    </location>
</feature>
<dbReference type="Proteomes" id="UP000318313">
    <property type="component" value="Chromosome"/>
</dbReference>
<keyword evidence="1" id="KW-0472">Membrane</keyword>
<feature type="transmembrane region" description="Helical" evidence="1">
    <location>
        <begin position="70"/>
        <end position="89"/>
    </location>
</feature>
<evidence type="ECO:0000256" key="1">
    <source>
        <dbReference type="SAM" id="Phobius"/>
    </source>
</evidence>
<dbReference type="AlphaFoldDB" id="A0A518I4K8"/>
<protein>
    <recommendedName>
        <fullName evidence="4">MraY-like glycosyltransferase</fullName>
    </recommendedName>
</protein>
<keyword evidence="3" id="KW-1185">Reference proteome</keyword>
<dbReference type="RefSeq" id="WP_145305223.1">
    <property type="nucleotide sequence ID" value="NZ_CP037452.1"/>
</dbReference>
<proteinExistence type="predicted"/>
<dbReference type="KEGG" id="gfm:Enr17x_00160"/>
<name>A0A518I4K8_9PLAN</name>
<feature type="transmembrane region" description="Helical" evidence="1">
    <location>
        <begin position="126"/>
        <end position="147"/>
    </location>
</feature>
<organism evidence="2 3">
    <name type="scientific">Gimesia fumaroli</name>
    <dbReference type="NCBI Taxonomy" id="2527976"/>
    <lineage>
        <taxon>Bacteria</taxon>
        <taxon>Pseudomonadati</taxon>
        <taxon>Planctomycetota</taxon>
        <taxon>Planctomycetia</taxon>
        <taxon>Planctomycetales</taxon>
        <taxon>Planctomycetaceae</taxon>
        <taxon>Gimesia</taxon>
    </lineage>
</organism>
<keyword evidence="1" id="KW-1133">Transmembrane helix</keyword>
<keyword evidence="1" id="KW-0812">Transmembrane</keyword>
<sequence length="375" mass="43354">MAPDEFQQAWQAQSAQTRVTIDADLLRQEVQRNQLNFRAMIFYRDFGEVLVALLLIPVWFILGARTSSPWTWYLTVPVLIWMAGFMLVYRIRHRQKPSEPDEPLLHCVQRSLTEVEDQIWLLRNIFWWYILPPSVSILAFFAQISWLSRSAGWLPALISFAVLAGSLLALNVFIYFLNQRAVRLQLEPRRQELLTLLSSLEDETTGDGTGKQIPLPGLPFAEKRLQPPCASPTRLIIGLVAFALIMLFLVFMIVKQKQREEYPKLSPFAAVRWQEAQPEVKLGEEWFKLIALDGLPTAEIVEFSKQTYGDKWQKRFEEDLVELLTRMGHPPNDKVTLEVQSLNSSEKQIRKDVPMTKENRSAIYKAARKQNNSEP</sequence>
<gene>
    <name evidence="2" type="ORF">Enr17x_00160</name>
</gene>
<dbReference type="EMBL" id="CP037452">
    <property type="protein sequence ID" value="QDV48007.1"/>
    <property type="molecule type" value="Genomic_DNA"/>
</dbReference>
<reference evidence="2 3" key="1">
    <citation type="submission" date="2019-03" db="EMBL/GenBank/DDBJ databases">
        <title>Deep-cultivation of Planctomycetes and their phenomic and genomic characterization uncovers novel biology.</title>
        <authorList>
            <person name="Wiegand S."/>
            <person name="Jogler M."/>
            <person name="Boedeker C."/>
            <person name="Pinto D."/>
            <person name="Vollmers J."/>
            <person name="Rivas-Marin E."/>
            <person name="Kohn T."/>
            <person name="Peeters S.H."/>
            <person name="Heuer A."/>
            <person name="Rast P."/>
            <person name="Oberbeckmann S."/>
            <person name="Bunk B."/>
            <person name="Jeske O."/>
            <person name="Meyerdierks A."/>
            <person name="Storesund J.E."/>
            <person name="Kallscheuer N."/>
            <person name="Luecker S."/>
            <person name="Lage O.M."/>
            <person name="Pohl T."/>
            <person name="Merkel B.J."/>
            <person name="Hornburger P."/>
            <person name="Mueller R.-W."/>
            <person name="Bruemmer F."/>
            <person name="Labrenz M."/>
            <person name="Spormann A.M."/>
            <person name="Op den Camp H."/>
            <person name="Overmann J."/>
            <person name="Amann R."/>
            <person name="Jetten M.S.M."/>
            <person name="Mascher T."/>
            <person name="Medema M.H."/>
            <person name="Devos D.P."/>
            <person name="Kaster A.-K."/>
            <person name="Ovreas L."/>
            <person name="Rohde M."/>
            <person name="Galperin M.Y."/>
            <person name="Jogler C."/>
        </authorList>
    </citation>
    <scope>NUCLEOTIDE SEQUENCE [LARGE SCALE GENOMIC DNA]</scope>
    <source>
        <strain evidence="2 3">Enr17</strain>
    </source>
</reference>
<evidence type="ECO:0000313" key="3">
    <source>
        <dbReference type="Proteomes" id="UP000318313"/>
    </source>
</evidence>
<dbReference type="OrthoDB" id="9801061at2"/>